<accession>A0AAN0IMJ6</accession>
<evidence type="ECO:0000313" key="3">
    <source>
        <dbReference type="EnsemblMetazoa" id="XP_011404477.1"/>
    </source>
</evidence>
<dbReference type="GO" id="GO:0043565">
    <property type="term" value="F:sequence-specific DNA binding"/>
    <property type="evidence" value="ECO:0007669"/>
    <property type="project" value="InterPro"/>
</dbReference>
<dbReference type="InterPro" id="IPR050863">
    <property type="entry name" value="CenT-Element_Derived"/>
</dbReference>
<name>A0AAN0IMJ6_AMPQE</name>
<keyword evidence="4" id="KW-1185">Reference proteome</keyword>
<dbReference type="SUPFAM" id="SSF46689">
    <property type="entry name" value="Homeodomain-like"/>
    <property type="match status" value="1"/>
</dbReference>
<dbReference type="GeneID" id="105313055"/>
<evidence type="ECO:0000313" key="4">
    <source>
        <dbReference type="Proteomes" id="UP000007879"/>
    </source>
</evidence>
<dbReference type="GO" id="GO:0005634">
    <property type="term" value="C:nucleus"/>
    <property type="evidence" value="ECO:0007669"/>
    <property type="project" value="TreeGrafter"/>
</dbReference>
<dbReference type="AlphaFoldDB" id="A0AAN0IMJ6"/>
<evidence type="ECO:0000259" key="2">
    <source>
        <dbReference type="PROSITE" id="PS51253"/>
    </source>
</evidence>
<dbReference type="Pfam" id="PF09607">
    <property type="entry name" value="BrkDBD"/>
    <property type="match status" value="1"/>
</dbReference>
<dbReference type="SMART" id="SM00674">
    <property type="entry name" value="CENPB"/>
    <property type="match status" value="1"/>
</dbReference>
<dbReference type="Gene3D" id="1.10.10.60">
    <property type="entry name" value="Homeodomain-like"/>
    <property type="match status" value="2"/>
</dbReference>
<organism evidence="3 4">
    <name type="scientific">Amphimedon queenslandica</name>
    <name type="common">Sponge</name>
    <dbReference type="NCBI Taxonomy" id="400682"/>
    <lineage>
        <taxon>Eukaryota</taxon>
        <taxon>Metazoa</taxon>
        <taxon>Porifera</taxon>
        <taxon>Demospongiae</taxon>
        <taxon>Heteroscleromorpha</taxon>
        <taxon>Haplosclerida</taxon>
        <taxon>Niphatidae</taxon>
        <taxon>Amphimedon</taxon>
    </lineage>
</organism>
<dbReference type="InterPro" id="IPR006600">
    <property type="entry name" value="HTH_CenpB_DNA-bd_dom"/>
</dbReference>
<dbReference type="KEGG" id="aqu:105313055"/>
<dbReference type="InterPro" id="IPR009057">
    <property type="entry name" value="Homeodomain-like_sf"/>
</dbReference>
<dbReference type="PROSITE" id="PS51253">
    <property type="entry name" value="HTH_CENPB"/>
    <property type="match status" value="1"/>
</dbReference>
<dbReference type="SUPFAM" id="SSF48295">
    <property type="entry name" value="TrpR-like"/>
    <property type="match status" value="1"/>
</dbReference>
<sequence>MAAAAEKAKETHRSFDVSFKLRVVEMAEKSNKSKAARIYNVDVRRVREWCQQKSELLEKNKCGQSTSKRLGGGGRKALYPDMEEVLLDWIVDVRSKHLRVSRQMIVDRAKGLSRDSAPEFKASRGWLGRFMKRKGLSLRRKTTVCQTVPADCIPKLISFILHIRKLQQLHQFRPGDIFAMDETACWLEMPGDTTVATTGARSVPLKTAGHEKDHFTVILTARGRREEIKAIHCV</sequence>
<dbReference type="RefSeq" id="XP_011404477.1">
    <property type="nucleotide sequence ID" value="XM_011406175.1"/>
</dbReference>
<evidence type="ECO:0000256" key="1">
    <source>
        <dbReference type="ARBA" id="ARBA00023125"/>
    </source>
</evidence>
<dbReference type="InterPro" id="IPR018586">
    <property type="entry name" value="Brinker_DNA-bd"/>
</dbReference>
<dbReference type="PANTHER" id="PTHR19303:SF73">
    <property type="entry name" value="PROTEIN PDC2"/>
    <property type="match status" value="1"/>
</dbReference>
<dbReference type="Proteomes" id="UP000007879">
    <property type="component" value="Unassembled WGS sequence"/>
</dbReference>
<reference evidence="3" key="2">
    <citation type="submission" date="2024-06" db="UniProtKB">
        <authorList>
            <consortium name="EnsemblMetazoa"/>
        </authorList>
    </citation>
    <scope>IDENTIFICATION</scope>
</reference>
<dbReference type="Pfam" id="PF03221">
    <property type="entry name" value="HTH_Tnp_Tc5"/>
    <property type="match status" value="1"/>
</dbReference>
<proteinExistence type="predicted"/>
<dbReference type="InterPro" id="IPR010921">
    <property type="entry name" value="Trp_repressor/repl_initiator"/>
</dbReference>
<dbReference type="EnsemblMetazoa" id="XM_011406175.1">
    <property type="protein sequence ID" value="XP_011404477.1"/>
    <property type="gene ID" value="LOC105313055"/>
</dbReference>
<feature type="domain" description="HTH CENPB-type" evidence="2">
    <location>
        <begin position="70"/>
        <end position="140"/>
    </location>
</feature>
<keyword evidence="1" id="KW-0238">DNA-binding</keyword>
<reference evidence="4" key="1">
    <citation type="journal article" date="2010" name="Nature">
        <title>The Amphimedon queenslandica genome and the evolution of animal complexity.</title>
        <authorList>
            <person name="Srivastava M."/>
            <person name="Simakov O."/>
            <person name="Chapman J."/>
            <person name="Fahey B."/>
            <person name="Gauthier M.E."/>
            <person name="Mitros T."/>
            <person name="Richards G.S."/>
            <person name="Conaco C."/>
            <person name="Dacre M."/>
            <person name="Hellsten U."/>
            <person name="Larroux C."/>
            <person name="Putnam N.H."/>
            <person name="Stanke M."/>
            <person name="Adamska M."/>
            <person name="Darling A."/>
            <person name="Degnan S.M."/>
            <person name="Oakley T.H."/>
            <person name="Plachetzki D.C."/>
            <person name="Zhai Y."/>
            <person name="Adamski M."/>
            <person name="Calcino A."/>
            <person name="Cummins S.F."/>
            <person name="Goodstein D.M."/>
            <person name="Harris C."/>
            <person name="Jackson D.J."/>
            <person name="Leys S.P."/>
            <person name="Shu S."/>
            <person name="Woodcroft B.J."/>
            <person name="Vervoort M."/>
            <person name="Kosik K.S."/>
            <person name="Manning G."/>
            <person name="Degnan B.M."/>
            <person name="Rokhsar D.S."/>
        </authorList>
    </citation>
    <scope>NUCLEOTIDE SEQUENCE [LARGE SCALE GENOMIC DNA]</scope>
</reference>
<protein>
    <recommendedName>
        <fullName evidence="2">HTH CENPB-type domain-containing protein</fullName>
    </recommendedName>
</protein>
<dbReference type="PANTHER" id="PTHR19303">
    <property type="entry name" value="TRANSPOSON"/>
    <property type="match status" value="1"/>
</dbReference>